<organism evidence="8 9">
    <name type="scientific">Halalkalibacter kiskunsagensis</name>
    <dbReference type="NCBI Taxonomy" id="1548599"/>
    <lineage>
        <taxon>Bacteria</taxon>
        <taxon>Bacillati</taxon>
        <taxon>Bacillota</taxon>
        <taxon>Bacilli</taxon>
        <taxon>Bacillales</taxon>
        <taxon>Bacillaceae</taxon>
        <taxon>Halalkalibacter</taxon>
    </lineage>
</organism>
<name>A0ABV6KJ96_9BACI</name>
<dbReference type="SUPFAM" id="SSF51735">
    <property type="entry name" value="NAD(P)-binding Rossmann-fold domains"/>
    <property type="match status" value="1"/>
</dbReference>
<dbReference type="RefSeq" id="WP_335959741.1">
    <property type="nucleotide sequence ID" value="NZ_JAXBLX010000007.1"/>
</dbReference>
<accession>A0ABV6KJ96</accession>
<dbReference type="SUPFAM" id="SSF75615">
    <property type="entry name" value="Siroheme synthase middle domains-like"/>
    <property type="match status" value="1"/>
</dbReference>
<sequence>MSRLPLMLKLEGKRIAVVGAGSVASRHIKKLIEVGVKEIIVYSPSLHPDLQMYVKQERFKWEKENVTSTWSVDADFVFLTTNDSMLHKSIYQYKKPYQLVYVADNPALSDFHFPMTIKKGALTIALSTGGASPTYAKKIMKQIESNLSDSIEADLLFLEKARKRVLESELSGLVRKKILQQCTTALVLQNPSREQVLEKIIEEEANSTTEKK</sequence>
<dbReference type="EMBL" id="JBHLUX010000093">
    <property type="protein sequence ID" value="MFC0473409.1"/>
    <property type="molecule type" value="Genomic_DNA"/>
</dbReference>
<gene>
    <name evidence="8" type="ORF">ACFFHM_23605</name>
</gene>
<dbReference type="InterPro" id="IPR006367">
    <property type="entry name" value="Sirohaem_synthase_N"/>
</dbReference>
<comment type="catalytic activity">
    <reaction evidence="6">
        <text>precorrin-2 + NAD(+) = sirohydrochlorin + NADH + 2 H(+)</text>
        <dbReference type="Rhea" id="RHEA:15613"/>
        <dbReference type="ChEBI" id="CHEBI:15378"/>
        <dbReference type="ChEBI" id="CHEBI:57540"/>
        <dbReference type="ChEBI" id="CHEBI:57945"/>
        <dbReference type="ChEBI" id="CHEBI:58351"/>
        <dbReference type="ChEBI" id="CHEBI:58827"/>
        <dbReference type="EC" id="1.3.1.76"/>
    </reaction>
</comment>
<dbReference type="EC" id="1.3.1.76" evidence="2"/>
<evidence type="ECO:0000256" key="2">
    <source>
        <dbReference type="ARBA" id="ARBA00012400"/>
    </source>
</evidence>
<dbReference type="InterPro" id="IPR036291">
    <property type="entry name" value="NAD(P)-bd_dom_sf"/>
</dbReference>
<evidence type="ECO:0000256" key="1">
    <source>
        <dbReference type="ARBA" id="ARBA00005010"/>
    </source>
</evidence>
<dbReference type="NCBIfam" id="TIGR01470">
    <property type="entry name" value="cysG_Nterm"/>
    <property type="match status" value="1"/>
</dbReference>
<protein>
    <recommendedName>
        <fullName evidence="2">precorrin-2 dehydrogenase</fullName>
        <ecNumber evidence="2">1.3.1.76</ecNumber>
    </recommendedName>
</protein>
<feature type="domain" description="Siroheme synthase central" evidence="7">
    <location>
        <begin position="120"/>
        <end position="145"/>
    </location>
</feature>
<proteinExistence type="predicted"/>
<dbReference type="Pfam" id="PF13241">
    <property type="entry name" value="NAD_binding_7"/>
    <property type="match status" value="1"/>
</dbReference>
<dbReference type="PANTHER" id="PTHR35330">
    <property type="entry name" value="SIROHEME BIOSYNTHESIS PROTEIN MET8"/>
    <property type="match status" value="1"/>
</dbReference>
<comment type="pathway">
    <text evidence="1">Porphyrin-containing compound metabolism; siroheme biosynthesis; sirohydrochlorin from precorrin-2: step 1/1.</text>
</comment>
<dbReference type="InterPro" id="IPR028161">
    <property type="entry name" value="Met8-like"/>
</dbReference>
<dbReference type="Proteomes" id="UP001589838">
    <property type="component" value="Unassembled WGS sequence"/>
</dbReference>
<comment type="caution">
    <text evidence="8">The sequence shown here is derived from an EMBL/GenBank/DDBJ whole genome shotgun (WGS) entry which is preliminary data.</text>
</comment>
<evidence type="ECO:0000313" key="9">
    <source>
        <dbReference type="Proteomes" id="UP001589838"/>
    </source>
</evidence>
<evidence type="ECO:0000259" key="7">
    <source>
        <dbReference type="Pfam" id="PF14824"/>
    </source>
</evidence>
<dbReference type="PANTHER" id="PTHR35330:SF1">
    <property type="entry name" value="SIROHEME BIOSYNTHESIS PROTEIN MET8"/>
    <property type="match status" value="1"/>
</dbReference>
<dbReference type="Pfam" id="PF14824">
    <property type="entry name" value="Sirohm_synth_M"/>
    <property type="match status" value="1"/>
</dbReference>
<dbReference type="Gene3D" id="1.10.8.610">
    <property type="entry name" value="SirC, precorrin-2 dehydrogenase, C-terminal helical domain-like"/>
    <property type="match status" value="1"/>
</dbReference>
<keyword evidence="4" id="KW-0520">NAD</keyword>
<evidence type="ECO:0000313" key="8">
    <source>
        <dbReference type="EMBL" id="MFC0473409.1"/>
    </source>
</evidence>
<reference evidence="8 9" key="1">
    <citation type="submission" date="2024-09" db="EMBL/GenBank/DDBJ databases">
        <authorList>
            <person name="Sun Q."/>
            <person name="Mori K."/>
        </authorList>
    </citation>
    <scope>NUCLEOTIDE SEQUENCE [LARGE SCALE GENOMIC DNA]</scope>
    <source>
        <strain evidence="8 9">NCAIM B.02610</strain>
    </source>
</reference>
<evidence type="ECO:0000256" key="4">
    <source>
        <dbReference type="ARBA" id="ARBA00023027"/>
    </source>
</evidence>
<evidence type="ECO:0000256" key="3">
    <source>
        <dbReference type="ARBA" id="ARBA00023002"/>
    </source>
</evidence>
<dbReference type="InterPro" id="IPR042518">
    <property type="entry name" value="SirC_C"/>
</dbReference>
<dbReference type="Gene3D" id="3.40.50.720">
    <property type="entry name" value="NAD(P)-binding Rossmann-like Domain"/>
    <property type="match status" value="1"/>
</dbReference>
<evidence type="ECO:0000256" key="5">
    <source>
        <dbReference type="ARBA" id="ARBA00023244"/>
    </source>
</evidence>
<dbReference type="InterPro" id="IPR028281">
    <property type="entry name" value="Sirohaem_synthase_central"/>
</dbReference>
<keyword evidence="5" id="KW-0627">Porphyrin biosynthesis</keyword>
<keyword evidence="9" id="KW-1185">Reference proteome</keyword>
<evidence type="ECO:0000256" key="6">
    <source>
        <dbReference type="ARBA" id="ARBA00047561"/>
    </source>
</evidence>
<keyword evidence="3" id="KW-0560">Oxidoreductase</keyword>